<dbReference type="InterPro" id="IPR002063">
    <property type="entry name" value="Haemerythrin"/>
</dbReference>
<dbReference type="PIRSF" id="PIRSF002033">
    <property type="entry name" value="Hemerythrin"/>
    <property type="match status" value="1"/>
</dbReference>
<sequence>MGFEIPEPYCWDESFKVFYDLVDEQHKGLFQGIFAVAENRACKDSLNNLNKVFGEHFATEEEMMEKAKYADYHSHKKIHDEFAARLGKVESPVSDDDVNWAKNWLVQHIKGIDLSFKDKL</sequence>
<dbReference type="RefSeq" id="XP_014662190.1">
    <property type="nucleotide sequence ID" value="XM_014806704.1"/>
</dbReference>
<evidence type="ECO:0000256" key="2">
    <source>
        <dbReference type="ARBA" id="ARBA00022723"/>
    </source>
</evidence>
<evidence type="ECO:0000313" key="5">
    <source>
        <dbReference type="Proteomes" id="UP000695022"/>
    </source>
</evidence>
<dbReference type="CDD" id="cd12107">
    <property type="entry name" value="Hemerythrin"/>
    <property type="match status" value="1"/>
</dbReference>
<dbReference type="SUPFAM" id="SSF47188">
    <property type="entry name" value="Hemerythrin-like"/>
    <property type="match status" value="1"/>
</dbReference>
<dbReference type="InterPro" id="IPR035938">
    <property type="entry name" value="Hemerythrin-like_sf"/>
</dbReference>
<keyword evidence="2" id="KW-0479">Metal-binding</keyword>
<feature type="domain" description="Hemerythrin-like" evidence="4">
    <location>
        <begin position="18"/>
        <end position="117"/>
    </location>
</feature>
<dbReference type="NCBIfam" id="TIGR02481">
    <property type="entry name" value="hemeryth_dom"/>
    <property type="match status" value="1"/>
</dbReference>
<dbReference type="Gene3D" id="1.20.120.50">
    <property type="entry name" value="Hemerythrin-like"/>
    <property type="match status" value="1"/>
</dbReference>
<dbReference type="Pfam" id="PF01814">
    <property type="entry name" value="Hemerythrin"/>
    <property type="match status" value="1"/>
</dbReference>
<protein>
    <submittedName>
        <fullName evidence="6">Neurohemerythrin-like</fullName>
    </submittedName>
</protein>
<proteinExistence type="inferred from homology"/>
<gene>
    <name evidence="6" type="primary">LOC106805205</name>
</gene>
<dbReference type="GeneID" id="106805205"/>
<dbReference type="InterPro" id="IPR050669">
    <property type="entry name" value="Hemerythrin"/>
</dbReference>
<organism evidence="5 6">
    <name type="scientific">Priapulus caudatus</name>
    <name type="common">Priapulid worm</name>
    <dbReference type="NCBI Taxonomy" id="37621"/>
    <lineage>
        <taxon>Eukaryota</taxon>
        <taxon>Metazoa</taxon>
        <taxon>Ecdysozoa</taxon>
        <taxon>Scalidophora</taxon>
        <taxon>Priapulida</taxon>
        <taxon>Priapulimorpha</taxon>
        <taxon>Priapulimorphida</taxon>
        <taxon>Priapulidae</taxon>
        <taxon>Priapulus</taxon>
    </lineage>
</organism>
<dbReference type="PANTHER" id="PTHR37164:SF1">
    <property type="entry name" value="BACTERIOHEMERYTHRIN"/>
    <property type="match status" value="1"/>
</dbReference>
<dbReference type="InterPro" id="IPR012312">
    <property type="entry name" value="Hemerythrin-like"/>
</dbReference>
<evidence type="ECO:0000313" key="6">
    <source>
        <dbReference type="RefSeq" id="XP_014662190.1"/>
    </source>
</evidence>
<keyword evidence="5" id="KW-1185">Reference proteome</keyword>
<dbReference type="InterPro" id="IPR016131">
    <property type="entry name" value="Haemerythrin_Fe_BS"/>
</dbReference>
<dbReference type="PANTHER" id="PTHR37164">
    <property type="entry name" value="BACTERIOHEMERYTHRIN"/>
    <property type="match status" value="1"/>
</dbReference>
<keyword evidence="3" id="KW-0408">Iron</keyword>
<dbReference type="Proteomes" id="UP000695022">
    <property type="component" value="Unplaced"/>
</dbReference>
<evidence type="ECO:0000256" key="3">
    <source>
        <dbReference type="ARBA" id="ARBA00023004"/>
    </source>
</evidence>
<dbReference type="InterPro" id="IPR012827">
    <property type="entry name" value="Hemerythrin_metal-bd"/>
</dbReference>
<evidence type="ECO:0000256" key="1">
    <source>
        <dbReference type="ARBA" id="ARBA00010587"/>
    </source>
</evidence>
<comment type="similarity">
    <text evidence="1">Belongs to the hemerythrin family.</text>
</comment>
<reference evidence="6" key="1">
    <citation type="submission" date="2025-08" db="UniProtKB">
        <authorList>
            <consortium name="RefSeq"/>
        </authorList>
    </citation>
    <scope>IDENTIFICATION</scope>
</reference>
<name>A0ABM1DQG9_PRICU</name>
<dbReference type="NCBIfam" id="TIGR00058">
    <property type="entry name" value="Hemerythrin"/>
    <property type="match status" value="1"/>
</dbReference>
<dbReference type="PROSITE" id="PS00550">
    <property type="entry name" value="HEMERYTHRINS"/>
    <property type="match status" value="1"/>
</dbReference>
<evidence type="ECO:0000259" key="4">
    <source>
        <dbReference type="Pfam" id="PF01814"/>
    </source>
</evidence>
<dbReference type="PRINTS" id="PR00186">
    <property type="entry name" value="HEMERYTHRIN"/>
</dbReference>
<accession>A0ABM1DQG9</accession>